<dbReference type="EC" id="3.6.1.55" evidence="12"/>
<evidence type="ECO:0000256" key="16">
    <source>
        <dbReference type="ARBA" id="ARBA00042798"/>
    </source>
</evidence>
<dbReference type="GO" id="GO:0008413">
    <property type="term" value="F:8-oxo-7,8-dihydroguanosine triphosphate pyrophosphatase activity"/>
    <property type="evidence" value="ECO:0007669"/>
    <property type="project" value="TreeGrafter"/>
</dbReference>
<sequence>MNYSVIHAVKALIYRDDRRILLQQRDFTPGIIFQGYWTFFGGQVESGENLKEALERELLEELGCLPGSVDDELFRWQWKDESMVHWNHCLPVFLEVKADTLVLNEGLAMNWFLLEELHKDLPLVPGVLDNLYKIKSFLDKTHSTKK</sequence>
<dbReference type="InterPro" id="IPR015797">
    <property type="entry name" value="NUDIX_hydrolase-like_dom_sf"/>
</dbReference>
<keyword evidence="19" id="KW-1185">Reference proteome</keyword>
<evidence type="ECO:0000256" key="8">
    <source>
        <dbReference type="ARBA" id="ARBA00022842"/>
    </source>
</evidence>
<evidence type="ECO:0000256" key="12">
    <source>
        <dbReference type="ARBA" id="ARBA00038905"/>
    </source>
</evidence>
<dbReference type="GO" id="GO:0006260">
    <property type="term" value="P:DNA replication"/>
    <property type="evidence" value="ECO:0007669"/>
    <property type="project" value="UniProtKB-KW"/>
</dbReference>
<gene>
    <name evidence="18" type="ORF">LEP1GSC108_2387</name>
</gene>
<comment type="cofactor">
    <cofactor evidence="1">
        <name>Mg(2+)</name>
        <dbReference type="ChEBI" id="CHEBI:18420"/>
    </cofactor>
</comment>
<dbReference type="Pfam" id="PF00293">
    <property type="entry name" value="NUDIX"/>
    <property type="match status" value="1"/>
</dbReference>
<evidence type="ECO:0000256" key="5">
    <source>
        <dbReference type="ARBA" id="ARBA00022723"/>
    </source>
</evidence>
<evidence type="ECO:0000256" key="7">
    <source>
        <dbReference type="ARBA" id="ARBA00022801"/>
    </source>
</evidence>
<dbReference type="RefSeq" id="WP_004503130.1">
    <property type="nucleotide sequence ID" value="NZ_AHNU02000039.1"/>
</dbReference>
<evidence type="ECO:0000256" key="6">
    <source>
        <dbReference type="ARBA" id="ARBA00022763"/>
    </source>
</evidence>
<dbReference type="PANTHER" id="PTHR47707:SF1">
    <property type="entry name" value="NUDIX HYDROLASE FAMILY PROTEIN"/>
    <property type="match status" value="1"/>
</dbReference>
<keyword evidence="5" id="KW-0479">Metal-binding</keyword>
<dbReference type="InterPro" id="IPR000086">
    <property type="entry name" value="NUDIX_hydrolase_dom"/>
</dbReference>
<comment type="similarity">
    <text evidence="2">Belongs to the Nudix hydrolase family.</text>
</comment>
<evidence type="ECO:0000256" key="2">
    <source>
        <dbReference type="ARBA" id="ARBA00005582"/>
    </source>
</evidence>
<feature type="domain" description="Nudix hydrolase" evidence="17">
    <location>
        <begin position="4"/>
        <end position="135"/>
    </location>
</feature>
<protein>
    <recommendedName>
        <fullName evidence="13">8-oxo-dGTP diphosphatase</fullName>
        <ecNumber evidence="12">3.6.1.55</ecNumber>
    </recommendedName>
    <alternativeName>
        <fullName evidence="16">7,8-dihydro-8-oxoguanine-triphosphatase</fullName>
    </alternativeName>
    <alternativeName>
        <fullName evidence="15">Mutator protein MutT</fullName>
    </alternativeName>
    <alternativeName>
        <fullName evidence="14">dGTP pyrophosphohydrolase</fullName>
    </alternativeName>
</protein>
<proteinExistence type="inferred from homology"/>
<evidence type="ECO:0000256" key="10">
    <source>
        <dbReference type="ARBA" id="ARBA00035861"/>
    </source>
</evidence>
<evidence type="ECO:0000313" key="19">
    <source>
        <dbReference type="Proteomes" id="UP000012118"/>
    </source>
</evidence>
<dbReference type="PROSITE" id="PS51462">
    <property type="entry name" value="NUDIX"/>
    <property type="match status" value="1"/>
</dbReference>
<dbReference type="GO" id="GO:0046872">
    <property type="term" value="F:metal ion binding"/>
    <property type="evidence" value="ECO:0007669"/>
    <property type="project" value="UniProtKB-KW"/>
</dbReference>
<dbReference type="InterPro" id="IPR020084">
    <property type="entry name" value="NUDIX_hydrolase_CS"/>
</dbReference>
<evidence type="ECO:0000256" key="11">
    <source>
        <dbReference type="ARBA" id="ARBA00036904"/>
    </source>
</evidence>
<keyword evidence="4" id="KW-0235">DNA replication</keyword>
<comment type="caution">
    <text evidence="18">The sequence shown here is derived from an EMBL/GenBank/DDBJ whole genome shotgun (WGS) entry which is preliminary data.</text>
</comment>
<dbReference type="GO" id="GO:0044715">
    <property type="term" value="F:8-oxo-dGDP phosphatase activity"/>
    <property type="evidence" value="ECO:0007669"/>
    <property type="project" value="TreeGrafter"/>
</dbReference>
<evidence type="ECO:0000256" key="1">
    <source>
        <dbReference type="ARBA" id="ARBA00001946"/>
    </source>
</evidence>
<dbReference type="Proteomes" id="UP000012118">
    <property type="component" value="Unassembled WGS sequence"/>
</dbReference>
<dbReference type="PANTHER" id="PTHR47707">
    <property type="entry name" value="8-OXO-DGTP DIPHOSPHATASE"/>
    <property type="match status" value="1"/>
</dbReference>
<evidence type="ECO:0000256" key="15">
    <source>
        <dbReference type="ARBA" id="ARBA00041979"/>
    </source>
</evidence>
<evidence type="ECO:0000256" key="3">
    <source>
        <dbReference type="ARBA" id="ARBA00022457"/>
    </source>
</evidence>
<organism evidence="18 19">
    <name type="scientific">Leptospira weilii str. UI 13098</name>
    <dbReference type="NCBI Taxonomy" id="1088542"/>
    <lineage>
        <taxon>Bacteria</taxon>
        <taxon>Pseudomonadati</taxon>
        <taxon>Spirochaetota</taxon>
        <taxon>Spirochaetia</taxon>
        <taxon>Leptospirales</taxon>
        <taxon>Leptospiraceae</taxon>
        <taxon>Leptospira</taxon>
    </lineage>
</organism>
<keyword evidence="3" id="KW-0515">Mutator protein</keyword>
<keyword evidence="9" id="KW-0234">DNA repair</keyword>
<name>M6QC95_9LEPT</name>
<dbReference type="SUPFAM" id="SSF55811">
    <property type="entry name" value="Nudix"/>
    <property type="match status" value="1"/>
</dbReference>
<keyword evidence="6" id="KW-0227">DNA damage</keyword>
<dbReference type="GO" id="GO:0044716">
    <property type="term" value="F:8-oxo-GDP phosphatase activity"/>
    <property type="evidence" value="ECO:0007669"/>
    <property type="project" value="TreeGrafter"/>
</dbReference>
<evidence type="ECO:0000259" key="17">
    <source>
        <dbReference type="PROSITE" id="PS51462"/>
    </source>
</evidence>
<dbReference type="PROSITE" id="PS00893">
    <property type="entry name" value="NUDIX_BOX"/>
    <property type="match status" value="1"/>
</dbReference>
<evidence type="ECO:0000256" key="13">
    <source>
        <dbReference type="ARBA" id="ARBA00040794"/>
    </source>
</evidence>
<reference evidence="18 19" key="1">
    <citation type="submission" date="2013-01" db="EMBL/GenBank/DDBJ databases">
        <authorList>
            <person name="Harkins D.M."/>
            <person name="Durkin A.S."/>
            <person name="Brinkac L.M."/>
            <person name="Haft D.H."/>
            <person name="Selengut J.D."/>
            <person name="Sanka R."/>
            <person name="DePew J."/>
            <person name="Purushe J."/>
            <person name="Chanthongthip A."/>
            <person name="Lattana O."/>
            <person name="Phetsouvanh R."/>
            <person name="Newton P.N."/>
            <person name="Vinetz J.M."/>
            <person name="Sutton G.G."/>
            <person name="Nierman W.C."/>
            <person name="Fouts D.E."/>
        </authorList>
    </citation>
    <scope>NUCLEOTIDE SEQUENCE [LARGE SCALE GENOMIC DNA]</scope>
    <source>
        <strain evidence="18 19">UI 13098</strain>
    </source>
</reference>
<dbReference type="GO" id="GO:0006281">
    <property type="term" value="P:DNA repair"/>
    <property type="evidence" value="ECO:0007669"/>
    <property type="project" value="UniProtKB-KW"/>
</dbReference>
<dbReference type="EMBL" id="AHNU02000039">
    <property type="protein sequence ID" value="EMN90835.1"/>
    <property type="molecule type" value="Genomic_DNA"/>
</dbReference>
<comment type="catalytic activity">
    <reaction evidence="11">
        <text>8-oxo-GTP + H2O = 8-oxo-GMP + diphosphate + H(+)</text>
        <dbReference type="Rhea" id="RHEA:67616"/>
        <dbReference type="ChEBI" id="CHEBI:15377"/>
        <dbReference type="ChEBI" id="CHEBI:15378"/>
        <dbReference type="ChEBI" id="CHEBI:33019"/>
        <dbReference type="ChEBI" id="CHEBI:143553"/>
        <dbReference type="ChEBI" id="CHEBI:145694"/>
    </reaction>
</comment>
<dbReference type="InterPro" id="IPR047127">
    <property type="entry name" value="MutT-like"/>
</dbReference>
<keyword evidence="7" id="KW-0378">Hydrolase</keyword>
<keyword evidence="8" id="KW-0460">Magnesium</keyword>
<dbReference type="GO" id="GO:0035539">
    <property type="term" value="F:8-oxo-7,8-dihydrodeoxyguanosine triphosphate pyrophosphatase activity"/>
    <property type="evidence" value="ECO:0007669"/>
    <property type="project" value="UniProtKB-EC"/>
</dbReference>
<evidence type="ECO:0000256" key="4">
    <source>
        <dbReference type="ARBA" id="ARBA00022705"/>
    </source>
</evidence>
<evidence type="ECO:0000313" key="18">
    <source>
        <dbReference type="EMBL" id="EMN90835.1"/>
    </source>
</evidence>
<evidence type="ECO:0000256" key="14">
    <source>
        <dbReference type="ARBA" id="ARBA00041592"/>
    </source>
</evidence>
<comment type="catalytic activity">
    <reaction evidence="10">
        <text>8-oxo-dGTP + H2O = 8-oxo-dGMP + diphosphate + H(+)</text>
        <dbReference type="Rhea" id="RHEA:31575"/>
        <dbReference type="ChEBI" id="CHEBI:15377"/>
        <dbReference type="ChEBI" id="CHEBI:15378"/>
        <dbReference type="ChEBI" id="CHEBI:33019"/>
        <dbReference type="ChEBI" id="CHEBI:63224"/>
        <dbReference type="ChEBI" id="CHEBI:77896"/>
        <dbReference type="EC" id="3.6.1.55"/>
    </reaction>
</comment>
<dbReference type="AlphaFoldDB" id="M6QC95"/>
<dbReference type="Gene3D" id="3.90.79.10">
    <property type="entry name" value="Nucleoside Triphosphate Pyrophosphohydrolase"/>
    <property type="match status" value="1"/>
</dbReference>
<accession>M6QC95</accession>
<evidence type="ECO:0000256" key="9">
    <source>
        <dbReference type="ARBA" id="ARBA00023204"/>
    </source>
</evidence>